<dbReference type="AlphaFoldDB" id="A0A428QWZ3"/>
<proteinExistence type="predicted"/>
<organism evidence="2 3">
    <name type="scientific">Fusarium duplospermum</name>
    <dbReference type="NCBI Taxonomy" id="1325734"/>
    <lineage>
        <taxon>Eukaryota</taxon>
        <taxon>Fungi</taxon>
        <taxon>Dikarya</taxon>
        <taxon>Ascomycota</taxon>
        <taxon>Pezizomycotina</taxon>
        <taxon>Sordariomycetes</taxon>
        <taxon>Hypocreomycetidae</taxon>
        <taxon>Hypocreales</taxon>
        <taxon>Nectriaceae</taxon>
        <taxon>Fusarium</taxon>
        <taxon>Fusarium solani species complex</taxon>
    </lineage>
</organism>
<evidence type="ECO:0000313" key="2">
    <source>
        <dbReference type="EMBL" id="RSL69728.1"/>
    </source>
</evidence>
<protein>
    <submittedName>
        <fullName evidence="2">Uncharacterized protein</fullName>
    </submittedName>
</protein>
<dbReference type="OrthoDB" id="5099180at2759"/>
<evidence type="ECO:0000256" key="1">
    <source>
        <dbReference type="SAM" id="MobiDB-lite"/>
    </source>
</evidence>
<accession>A0A428QWZ3</accession>
<evidence type="ECO:0000313" key="3">
    <source>
        <dbReference type="Proteomes" id="UP000288168"/>
    </source>
</evidence>
<gene>
    <name evidence="2" type="ORF">CEP54_002129</name>
</gene>
<feature type="region of interest" description="Disordered" evidence="1">
    <location>
        <begin position="1"/>
        <end position="55"/>
    </location>
</feature>
<feature type="compositionally biased region" description="Polar residues" evidence="1">
    <location>
        <begin position="23"/>
        <end position="38"/>
    </location>
</feature>
<dbReference type="Proteomes" id="UP000288168">
    <property type="component" value="Unassembled WGS sequence"/>
</dbReference>
<dbReference type="EMBL" id="NKCI01000012">
    <property type="protein sequence ID" value="RSL69728.1"/>
    <property type="molecule type" value="Genomic_DNA"/>
</dbReference>
<feature type="compositionally biased region" description="Basic and acidic residues" evidence="1">
    <location>
        <begin position="40"/>
        <end position="55"/>
    </location>
</feature>
<sequence length="198" mass="22545">MSESSCYTKPETGGEGSSGKPMNPSNLDNGIDLNQPSSGEVEHDEKGDKRSDKVDKIEFGLIDSPQSDMFSDKDGNMTQTECHISEDPFHDAIKAYLDQSGHQWVYLDTTNNTIVVCWVRIPDEAEDLKREIRLLMGDMVRLIRFVETVPPANMTWDAYWRTTERAVLPHVGYSREDRIPIPCDVCRRLAREEASSFW</sequence>
<comment type="caution">
    <text evidence="2">The sequence shown here is derived from an EMBL/GenBank/DDBJ whole genome shotgun (WGS) entry which is preliminary data.</text>
</comment>
<reference evidence="2 3" key="1">
    <citation type="submission" date="2017-06" db="EMBL/GenBank/DDBJ databases">
        <title>Comparative genomic analysis of Ambrosia Fusariam Clade fungi.</title>
        <authorList>
            <person name="Stajich J.E."/>
            <person name="Carrillo J."/>
            <person name="Kijimoto T."/>
            <person name="Eskalen A."/>
            <person name="O'Donnell K."/>
            <person name="Kasson M."/>
        </authorList>
    </citation>
    <scope>NUCLEOTIDE SEQUENCE [LARGE SCALE GENOMIC DNA]</scope>
    <source>
        <strain evidence="2 3">NRRL62584</strain>
    </source>
</reference>
<keyword evidence="3" id="KW-1185">Reference proteome</keyword>
<name>A0A428QWZ3_9HYPO</name>